<evidence type="ECO:0000313" key="5">
    <source>
        <dbReference type="Proteomes" id="UP001209878"/>
    </source>
</evidence>
<dbReference type="InterPro" id="IPR035914">
    <property type="entry name" value="Sperma_CUB_dom_sf"/>
</dbReference>
<organism evidence="4 5">
    <name type="scientific">Ridgeia piscesae</name>
    <name type="common">Tubeworm</name>
    <dbReference type="NCBI Taxonomy" id="27915"/>
    <lineage>
        <taxon>Eukaryota</taxon>
        <taxon>Metazoa</taxon>
        <taxon>Spiralia</taxon>
        <taxon>Lophotrochozoa</taxon>
        <taxon>Annelida</taxon>
        <taxon>Polychaeta</taxon>
        <taxon>Sedentaria</taxon>
        <taxon>Canalipalpata</taxon>
        <taxon>Sabellida</taxon>
        <taxon>Siboglinidae</taxon>
        <taxon>Ridgeia</taxon>
    </lineage>
</organism>
<keyword evidence="5" id="KW-1185">Reference proteome</keyword>
<comment type="caution">
    <text evidence="4">The sequence shown here is derived from an EMBL/GenBank/DDBJ whole genome shotgun (WGS) entry which is preliminary data.</text>
</comment>
<dbReference type="Pfam" id="PF00024">
    <property type="entry name" value="PAN_1"/>
    <property type="match status" value="1"/>
</dbReference>
<dbReference type="AlphaFoldDB" id="A0AAD9MSY7"/>
<proteinExistence type="predicted"/>
<protein>
    <recommendedName>
        <fullName evidence="3">Apple domain-containing protein</fullName>
    </recommendedName>
</protein>
<dbReference type="SMART" id="SM00042">
    <property type="entry name" value="CUB"/>
    <property type="match status" value="1"/>
</dbReference>
<dbReference type="GO" id="GO:0005576">
    <property type="term" value="C:extracellular region"/>
    <property type="evidence" value="ECO:0007669"/>
    <property type="project" value="InterPro"/>
</dbReference>
<dbReference type="CDD" id="cd01100">
    <property type="entry name" value="APPLE_Factor_XI_like"/>
    <property type="match status" value="1"/>
</dbReference>
<dbReference type="Gene3D" id="2.60.120.290">
    <property type="entry name" value="Spermadhesin, CUB domain"/>
    <property type="match status" value="2"/>
</dbReference>
<dbReference type="InterPro" id="IPR000859">
    <property type="entry name" value="CUB_dom"/>
</dbReference>
<evidence type="ECO:0000256" key="1">
    <source>
        <dbReference type="ARBA" id="ARBA00022737"/>
    </source>
</evidence>
<keyword evidence="1" id="KW-0677">Repeat</keyword>
<dbReference type="Pfam" id="PF00431">
    <property type="entry name" value="CUB"/>
    <property type="match status" value="1"/>
</dbReference>
<gene>
    <name evidence="4" type="ORF">NP493_5097g00000</name>
</gene>
<evidence type="ECO:0000259" key="3">
    <source>
        <dbReference type="PROSITE" id="PS50948"/>
    </source>
</evidence>
<dbReference type="GO" id="GO:0006508">
    <property type="term" value="P:proteolysis"/>
    <property type="evidence" value="ECO:0007669"/>
    <property type="project" value="InterPro"/>
</dbReference>
<keyword evidence="2" id="KW-1015">Disulfide bond</keyword>
<dbReference type="CDD" id="cd00041">
    <property type="entry name" value="CUB"/>
    <property type="match status" value="1"/>
</dbReference>
<dbReference type="SUPFAM" id="SSF49854">
    <property type="entry name" value="Spermadhesin, CUB domain"/>
    <property type="match status" value="2"/>
</dbReference>
<dbReference type="PANTHER" id="PTHR24251">
    <property type="entry name" value="OVOCHYMASE-RELATED"/>
    <property type="match status" value="1"/>
</dbReference>
<evidence type="ECO:0000256" key="2">
    <source>
        <dbReference type="ARBA" id="ARBA00023157"/>
    </source>
</evidence>
<dbReference type="PROSITE" id="PS50948">
    <property type="entry name" value="PAN"/>
    <property type="match status" value="1"/>
</dbReference>
<dbReference type="EMBL" id="JAODUO010005078">
    <property type="protein sequence ID" value="KAK2141864.1"/>
    <property type="molecule type" value="Genomic_DNA"/>
</dbReference>
<dbReference type="InterPro" id="IPR003609">
    <property type="entry name" value="Pan_app"/>
</dbReference>
<accession>A0AAD9MSY7</accession>
<sequence>MTSLSGYIIGNKLPTFVSTNNFIIVVFTSDKTVQKGGFSATFTTGYKCTMKKLTSFGRIDDDSDSDVQWPLVSSETVCRDRCLDRTDCDAFTYVTKDKICIAHKKIISPKKSDCCTYWAKTCPGEKGEPEILTIPGAGGSLKATTELSKYFSNNKLAWIISAPKFSIITIEVMPTITVQRLDIDLGAGDSVTIYNGDKPTDPQLAKYTGEGLDEPRHVMTTGTAAYVFMNTKSLEAGRGFQFSYIIGRAQST</sequence>
<dbReference type="Proteomes" id="UP001209878">
    <property type="component" value="Unassembled WGS sequence"/>
</dbReference>
<name>A0AAD9MSY7_RIDPI</name>
<evidence type="ECO:0000313" key="4">
    <source>
        <dbReference type="EMBL" id="KAK2141864.1"/>
    </source>
</evidence>
<reference evidence="4" key="1">
    <citation type="journal article" date="2023" name="Mol. Biol. Evol.">
        <title>Third-Generation Sequencing Reveals the Adaptive Role of the Epigenome in Three Deep-Sea Polychaetes.</title>
        <authorList>
            <person name="Perez M."/>
            <person name="Aroh O."/>
            <person name="Sun Y."/>
            <person name="Lan Y."/>
            <person name="Juniper S.K."/>
            <person name="Young C.R."/>
            <person name="Angers B."/>
            <person name="Qian P.Y."/>
        </authorList>
    </citation>
    <scope>NUCLEOTIDE SEQUENCE</scope>
    <source>
        <strain evidence="4">R07B-5</strain>
    </source>
</reference>
<dbReference type="InterPro" id="IPR000177">
    <property type="entry name" value="Apple"/>
</dbReference>
<feature type="domain" description="Apple" evidence="3">
    <location>
        <begin position="48"/>
        <end position="122"/>
    </location>
</feature>